<reference evidence="2 3" key="1">
    <citation type="submission" date="2024-01" db="EMBL/GenBank/DDBJ databases">
        <title>Genome insights into Plantactinospora veratri sp. nov.</title>
        <authorList>
            <person name="Wang L."/>
        </authorList>
    </citation>
    <scope>NUCLEOTIDE SEQUENCE [LARGE SCALE GENOMIC DNA]</scope>
    <source>
        <strain evidence="2 3">NEAU-FHS4</strain>
    </source>
</reference>
<dbReference type="RefSeq" id="WP_331208506.1">
    <property type="nucleotide sequence ID" value="NZ_JAZGQL010000009.1"/>
</dbReference>
<keyword evidence="3" id="KW-1185">Reference proteome</keyword>
<evidence type="ECO:0000313" key="2">
    <source>
        <dbReference type="EMBL" id="MEE6308224.1"/>
    </source>
</evidence>
<feature type="region of interest" description="Disordered" evidence="1">
    <location>
        <begin position="259"/>
        <end position="280"/>
    </location>
</feature>
<accession>A0ABU7SE53</accession>
<evidence type="ECO:0000313" key="3">
    <source>
        <dbReference type="Proteomes" id="UP001339911"/>
    </source>
</evidence>
<dbReference type="EMBL" id="JAZGQL010000009">
    <property type="protein sequence ID" value="MEE6308224.1"/>
    <property type="molecule type" value="Genomic_DNA"/>
</dbReference>
<gene>
    <name evidence="2" type="ORF">V1634_15455</name>
</gene>
<comment type="caution">
    <text evidence="2">The sequence shown here is derived from an EMBL/GenBank/DDBJ whole genome shotgun (WGS) entry which is preliminary data.</text>
</comment>
<sequence>MYFGYRSHYEGPLSKHVRHLPGTGVLDWFRRGWTVEDPEKWVEDQLGVDVYGLDSIFEEAVRRQLAPPRDWRELHDLLREHLYLEGEPETHLRVTEHSVRAYTDDDEVELAYFFLDDEVLAAAPDRLAYLFQSWPLPAEVTAPESPGAAFVPAVAAQPALPPAGGVGATYAVLLTFYDGASIATTPPQVFPGVRLPGLAARLRDGLAAPGRPDPDWPPELKVLSVLLDPADESIEPALRRAVEWPGFHGPIWEPWPELPDGADDSDPVAARRSALPPMPADAHPDRSLLLVSAHLAQLAMYTDEVFGFQQWFLFDDLWAGSHPHLAQSLLRYASHWDPLG</sequence>
<protein>
    <submittedName>
        <fullName evidence="2">Uncharacterized protein</fullName>
    </submittedName>
</protein>
<proteinExistence type="predicted"/>
<organism evidence="2 3">
    <name type="scientific">Plantactinospora veratri</name>
    <dbReference type="NCBI Taxonomy" id="1436122"/>
    <lineage>
        <taxon>Bacteria</taxon>
        <taxon>Bacillati</taxon>
        <taxon>Actinomycetota</taxon>
        <taxon>Actinomycetes</taxon>
        <taxon>Micromonosporales</taxon>
        <taxon>Micromonosporaceae</taxon>
        <taxon>Plantactinospora</taxon>
    </lineage>
</organism>
<evidence type="ECO:0000256" key="1">
    <source>
        <dbReference type="SAM" id="MobiDB-lite"/>
    </source>
</evidence>
<dbReference type="Proteomes" id="UP001339911">
    <property type="component" value="Unassembled WGS sequence"/>
</dbReference>
<name>A0ABU7SE53_9ACTN</name>